<reference evidence="3" key="1">
    <citation type="submission" date="2021-12" db="EMBL/GenBank/DDBJ databases">
        <authorList>
            <person name="King R."/>
        </authorList>
    </citation>
    <scope>NUCLEOTIDE SEQUENCE</scope>
</reference>
<organism evidence="3 4">
    <name type="scientific">Brassicogethes aeneus</name>
    <name type="common">Rape pollen beetle</name>
    <name type="synonym">Meligethes aeneus</name>
    <dbReference type="NCBI Taxonomy" id="1431903"/>
    <lineage>
        <taxon>Eukaryota</taxon>
        <taxon>Metazoa</taxon>
        <taxon>Ecdysozoa</taxon>
        <taxon>Arthropoda</taxon>
        <taxon>Hexapoda</taxon>
        <taxon>Insecta</taxon>
        <taxon>Pterygota</taxon>
        <taxon>Neoptera</taxon>
        <taxon>Endopterygota</taxon>
        <taxon>Coleoptera</taxon>
        <taxon>Polyphaga</taxon>
        <taxon>Cucujiformia</taxon>
        <taxon>Nitidulidae</taxon>
        <taxon>Meligethinae</taxon>
        <taxon>Brassicogethes</taxon>
    </lineage>
</organism>
<dbReference type="OrthoDB" id="6734498at2759"/>
<feature type="compositionally biased region" description="Polar residues" evidence="2">
    <location>
        <begin position="1"/>
        <end position="17"/>
    </location>
</feature>
<accession>A0A9P0FEB4</accession>
<keyword evidence="4" id="KW-1185">Reference proteome</keyword>
<name>A0A9P0FEB4_BRAAE</name>
<feature type="region of interest" description="Disordered" evidence="2">
    <location>
        <begin position="1"/>
        <end position="22"/>
    </location>
</feature>
<sequence>MVNQDSLSMQDCGGNQKQIKDNKNQEKLQVHFNEGNGEKIGDAGISDNKFSTTLNLTNQHLDESTLEHFNEIFSKSLEMKEVAKTKNLAIEKEFADLKERLSTSSDYLLRIKKNIENIKFSYQRSLMDMNKSLTMDERYTNQSKQDMKASMEEIRKKIENLQHKVKSQREKQEDVSKDYKSAFEKVINTLQEIESGSYSSQKIE</sequence>
<proteinExistence type="predicted"/>
<dbReference type="Proteomes" id="UP001154078">
    <property type="component" value="Chromosome 3"/>
</dbReference>
<evidence type="ECO:0000256" key="1">
    <source>
        <dbReference type="SAM" id="Coils"/>
    </source>
</evidence>
<evidence type="ECO:0000313" key="4">
    <source>
        <dbReference type="Proteomes" id="UP001154078"/>
    </source>
</evidence>
<feature type="coiled-coil region" evidence="1">
    <location>
        <begin position="144"/>
        <end position="178"/>
    </location>
</feature>
<evidence type="ECO:0000313" key="3">
    <source>
        <dbReference type="EMBL" id="CAH0552876.1"/>
    </source>
</evidence>
<dbReference type="EMBL" id="OV121134">
    <property type="protein sequence ID" value="CAH0552876.1"/>
    <property type="molecule type" value="Genomic_DNA"/>
</dbReference>
<keyword evidence="1" id="KW-0175">Coiled coil</keyword>
<gene>
    <name evidence="3" type="ORF">MELIAE_LOCUS5009</name>
</gene>
<protein>
    <submittedName>
        <fullName evidence="3">Uncharacterized protein</fullName>
    </submittedName>
</protein>
<evidence type="ECO:0000256" key="2">
    <source>
        <dbReference type="SAM" id="MobiDB-lite"/>
    </source>
</evidence>
<dbReference type="AlphaFoldDB" id="A0A9P0FEB4"/>